<dbReference type="NCBIfam" id="TIGR01490">
    <property type="entry name" value="HAD-SF-IB-hyp1"/>
    <property type="match status" value="1"/>
</dbReference>
<dbReference type="NCBIfam" id="TIGR01488">
    <property type="entry name" value="HAD-SF-IB"/>
    <property type="match status" value="1"/>
</dbReference>
<evidence type="ECO:0000256" key="3">
    <source>
        <dbReference type="ARBA" id="ARBA00022801"/>
    </source>
</evidence>
<accession>A0A1M4TH53</accession>
<protein>
    <submittedName>
        <fullName evidence="6">HAD-superfamily subfamily IB hydrolase, TIGR01490</fullName>
    </submittedName>
</protein>
<dbReference type="RefSeq" id="WP_084660134.1">
    <property type="nucleotide sequence ID" value="NZ_FQUL01000005.1"/>
</dbReference>
<keyword evidence="2" id="KW-0479">Metal-binding</keyword>
<evidence type="ECO:0000313" key="7">
    <source>
        <dbReference type="Proteomes" id="UP000184295"/>
    </source>
</evidence>
<gene>
    <name evidence="6" type="ORF">SAMN02745225_00613</name>
</gene>
<keyword evidence="3 6" id="KW-0378">Hydrolase</keyword>
<dbReference type="Gene3D" id="1.20.1440.100">
    <property type="entry name" value="SG protein - dephosphorylation function"/>
    <property type="match status" value="1"/>
</dbReference>
<dbReference type="STRING" id="1121881.SAMN02745225_00613"/>
<evidence type="ECO:0000313" key="6">
    <source>
        <dbReference type="EMBL" id="SHE43766.1"/>
    </source>
</evidence>
<dbReference type="Proteomes" id="UP000184295">
    <property type="component" value="Unassembled WGS sequence"/>
</dbReference>
<dbReference type="InterPro" id="IPR023214">
    <property type="entry name" value="HAD_sf"/>
</dbReference>
<sequence>MEAAFFDLDKTVIAKASLLAFGRTFYKEGLVTRRDVIRSIYAQLVYRYFGANEKRLSKLQRAVSGLTLGWDQKMVIRVVTDALVSIVEPLLYKEAVDLIEQHKRDGRLVYLVSASPLEIVTPMAQFLKVDGSISSKPCTDEQGHYTGEMEFYAYGPYKAEAMVALAHEKGIDLQRSFAYSDSYTDIPMLERVGYPVAVNPDRVLARKAKESGWQIMKFEERMPLSEGRSSYGKVVAISSLSVGTLTLVVLGGLIRRKKSKPVGDC</sequence>
<keyword evidence="5" id="KW-0472">Membrane</keyword>
<evidence type="ECO:0000256" key="1">
    <source>
        <dbReference type="ARBA" id="ARBA00009184"/>
    </source>
</evidence>
<dbReference type="Pfam" id="PF12710">
    <property type="entry name" value="HAD"/>
    <property type="match status" value="1"/>
</dbReference>
<dbReference type="CDD" id="cd02612">
    <property type="entry name" value="HAD_PGPPase"/>
    <property type="match status" value="1"/>
</dbReference>
<dbReference type="PANTHER" id="PTHR43344">
    <property type="entry name" value="PHOSPHOSERINE PHOSPHATASE"/>
    <property type="match status" value="1"/>
</dbReference>
<keyword evidence="4" id="KW-0460">Magnesium</keyword>
<evidence type="ECO:0000256" key="4">
    <source>
        <dbReference type="ARBA" id="ARBA00022842"/>
    </source>
</evidence>
<proteinExistence type="inferred from homology"/>
<dbReference type="GO" id="GO:0046872">
    <property type="term" value="F:metal ion binding"/>
    <property type="evidence" value="ECO:0007669"/>
    <property type="project" value="UniProtKB-KW"/>
</dbReference>
<dbReference type="EMBL" id="FQUL01000005">
    <property type="protein sequence ID" value="SHE43766.1"/>
    <property type="molecule type" value="Genomic_DNA"/>
</dbReference>
<dbReference type="InterPro" id="IPR050582">
    <property type="entry name" value="HAD-like_SerB"/>
</dbReference>
<evidence type="ECO:0000256" key="5">
    <source>
        <dbReference type="SAM" id="Phobius"/>
    </source>
</evidence>
<dbReference type="SUPFAM" id="SSF56784">
    <property type="entry name" value="HAD-like"/>
    <property type="match status" value="1"/>
</dbReference>
<comment type="similarity">
    <text evidence="1">Belongs to the HAD-like hydrolase superfamily. SerB family.</text>
</comment>
<dbReference type="Gene3D" id="3.40.50.1000">
    <property type="entry name" value="HAD superfamily/HAD-like"/>
    <property type="match status" value="1"/>
</dbReference>
<feature type="transmembrane region" description="Helical" evidence="5">
    <location>
        <begin position="234"/>
        <end position="254"/>
    </location>
</feature>
<name>A0A1M4TH53_9ACTN</name>
<organism evidence="6 7">
    <name type="scientific">Ferrithrix thermotolerans DSM 19514</name>
    <dbReference type="NCBI Taxonomy" id="1121881"/>
    <lineage>
        <taxon>Bacteria</taxon>
        <taxon>Bacillati</taxon>
        <taxon>Actinomycetota</taxon>
        <taxon>Acidimicrobiia</taxon>
        <taxon>Acidimicrobiales</taxon>
        <taxon>Acidimicrobiaceae</taxon>
        <taxon>Ferrithrix</taxon>
    </lineage>
</organism>
<keyword evidence="5" id="KW-0812">Transmembrane</keyword>
<dbReference type="GO" id="GO:0016787">
    <property type="term" value="F:hydrolase activity"/>
    <property type="evidence" value="ECO:0007669"/>
    <property type="project" value="UniProtKB-KW"/>
</dbReference>
<evidence type="ECO:0000256" key="2">
    <source>
        <dbReference type="ARBA" id="ARBA00022723"/>
    </source>
</evidence>
<dbReference type="InterPro" id="IPR006385">
    <property type="entry name" value="HAD_hydro_SerB1"/>
</dbReference>
<dbReference type="InterPro" id="IPR036412">
    <property type="entry name" value="HAD-like_sf"/>
</dbReference>
<reference evidence="7" key="1">
    <citation type="submission" date="2016-11" db="EMBL/GenBank/DDBJ databases">
        <authorList>
            <person name="Varghese N."/>
            <person name="Submissions S."/>
        </authorList>
    </citation>
    <scope>NUCLEOTIDE SEQUENCE [LARGE SCALE GENOMIC DNA]</scope>
    <source>
        <strain evidence="7">DSM 19514</strain>
    </source>
</reference>
<dbReference type="PANTHER" id="PTHR43344:SF13">
    <property type="entry name" value="PHOSPHATASE RV3661-RELATED"/>
    <property type="match status" value="1"/>
</dbReference>
<keyword evidence="5" id="KW-1133">Transmembrane helix</keyword>
<keyword evidence="7" id="KW-1185">Reference proteome</keyword>
<dbReference type="AlphaFoldDB" id="A0A1M4TH53"/>
<dbReference type="OrthoDB" id="25607at2"/>